<dbReference type="Proteomes" id="UP000269076">
    <property type="component" value="Chromosome"/>
</dbReference>
<dbReference type="EMBL" id="CP033928">
    <property type="protein sequence ID" value="AZA61234.1"/>
    <property type="molecule type" value="Genomic_DNA"/>
</dbReference>
<evidence type="ECO:0000313" key="2">
    <source>
        <dbReference type="Proteomes" id="UP000269076"/>
    </source>
</evidence>
<gene>
    <name evidence="1" type="ORF">EG340_09395</name>
</gene>
<sequence>MIFNAKSAKFFWTKCCIFFVRKGVPLSYKCYESGLLFIYFSLLKFHQNYFIPTLKGVNFDEIFKAFFHPLGLGERKMP</sequence>
<evidence type="ECO:0000313" key="1">
    <source>
        <dbReference type="EMBL" id="AZA61234.1"/>
    </source>
</evidence>
<protein>
    <submittedName>
        <fullName evidence="1">Uncharacterized protein</fullName>
    </submittedName>
</protein>
<accession>A0A3G6N0C2</accession>
<proteinExistence type="predicted"/>
<reference evidence="1 2" key="1">
    <citation type="submission" date="2018-11" db="EMBL/GenBank/DDBJ databases">
        <title>Proposal to divide the Flavobacteriaceae and reorganize its genera based on Amino Acid Identity values calculated from whole genome sequences.</title>
        <authorList>
            <person name="Nicholson A.C."/>
            <person name="Gulvik C.A."/>
            <person name="Whitney A.M."/>
            <person name="Humrighouse B.W."/>
            <person name="Bell M."/>
            <person name="Holmes B."/>
            <person name="Steigerwalt A."/>
            <person name="Villarma A."/>
            <person name="Sheth M."/>
            <person name="Batra D."/>
            <person name="Pryor J."/>
            <person name="Bernardet J.-F."/>
            <person name="Hugo C."/>
            <person name="Kampfer P."/>
            <person name="Newman J."/>
            <person name="Mcquiston J.R."/>
        </authorList>
    </citation>
    <scope>NUCLEOTIDE SEQUENCE [LARGE SCALE GENOMIC DNA]</scope>
    <source>
        <strain evidence="1 2">G0211</strain>
    </source>
</reference>
<name>A0A3G6N0C2_9FLAO</name>
<organism evidence="1 2">
    <name type="scientific">Chryseobacterium indoltheticum</name>
    <dbReference type="NCBI Taxonomy" id="254"/>
    <lineage>
        <taxon>Bacteria</taxon>
        <taxon>Pseudomonadati</taxon>
        <taxon>Bacteroidota</taxon>
        <taxon>Flavobacteriia</taxon>
        <taxon>Flavobacteriales</taxon>
        <taxon>Weeksellaceae</taxon>
        <taxon>Chryseobacterium group</taxon>
        <taxon>Chryseobacterium</taxon>
    </lineage>
</organism>
<dbReference type="AlphaFoldDB" id="A0A3G6N0C2"/>